<proteinExistence type="predicted"/>
<evidence type="ECO:0000313" key="1">
    <source>
        <dbReference type="EMBL" id="KXS22314.1"/>
    </source>
</evidence>
<sequence length="160" mass="17731">MDTAAPPSHTEIVAAVKLLKQTTNITAKQMAEGYGVTRHTIYNWLAAPDEPKLETRGRKSELTPEEDLEVAEWMLEDPEWRAKQLSTTKNKFTITFIVFHANTGLPPMFASTYSDSFGVVSGSNYTAPWRLSQTSYGNVNMRENKSFIGLSVTGTCPLGP</sequence>
<dbReference type="SUPFAM" id="SSF46689">
    <property type="entry name" value="Homeodomain-like"/>
    <property type="match status" value="1"/>
</dbReference>
<name>A0A139B019_GONPJ</name>
<accession>A0A139B019</accession>
<dbReference type="AlphaFoldDB" id="A0A139B019"/>
<dbReference type="InterPro" id="IPR009057">
    <property type="entry name" value="Homeodomain-like_sf"/>
</dbReference>
<dbReference type="EMBL" id="KQ965731">
    <property type="protein sequence ID" value="KXS22314.1"/>
    <property type="molecule type" value="Genomic_DNA"/>
</dbReference>
<evidence type="ECO:0000313" key="2">
    <source>
        <dbReference type="Proteomes" id="UP000070544"/>
    </source>
</evidence>
<keyword evidence="2" id="KW-1185">Reference proteome</keyword>
<reference evidence="1 2" key="1">
    <citation type="journal article" date="2015" name="Genome Biol. Evol.">
        <title>Phylogenomic analyses indicate that early fungi evolved digesting cell walls of algal ancestors of land plants.</title>
        <authorList>
            <person name="Chang Y."/>
            <person name="Wang S."/>
            <person name="Sekimoto S."/>
            <person name="Aerts A.L."/>
            <person name="Choi C."/>
            <person name="Clum A."/>
            <person name="LaButti K.M."/>
            <person name="Lindquist E.A."/>
            <person name="Yee Ngan C."/>
            <person name="Ohm R.A."/>
            <person name="Salamov A.A."/>
            <person name="Grigoriev I.V."/>
            <person name="Spatafora J.W."/>
            <person name="Berbee M.L."/>
        </authorList>
    </citation>
    <scope>NUCLEOTIDE SEQUENCE [LARGE SCALE GENOMIC DNA]</scope>
    <source>
        <strain evidence="1 2">JEL478</strain>
    </source>
</reference>
<gene>
    <name evidence="1" type="ORF">M427DRAFT_40232</name>
</gene>
<protein>
    <submittedName>
        <fullName evidence="1">Uncharacterized protein</fullName>
    </submittedName>
</protein>
<dbReference type="Proteomes" id="UP000070544">
    <property type="component" value="Unassembled WGS sequence"/>
</dbReference>
<organism evidence="1 2">
    <name type="scientific">Gonapodya prolifera (strain JEL478)</name>
    <name type="common">Monoblepharis prolifera</name>
    <dbReference type="NCBI Taxonomy" id="1344416"/>
    <lineage>
        <taxon>Eukaryota</taxon>
        <taxon>Fungi</taxon>
        <taxon>Fungi incertae sedis</taxon>
        <taxon>Chytridiomycota</taxon>
        <taxon>Chytridiomycota incertae sedis</taxon>
        <taxon>Monoblepharidomycetes</taxon>
        <taxon>Monoblepharidales</taxon>
        <taxon>Gonapodyaceae</taxon>
        <taxon>Gonapodya</taxon>
    </lineage>
</organism>
<dbReference type="Gene3D" id="1.10.10.60">
    <property type="entry name" value="Homeodomain-like"/>
    <property type="match status" value="1"/>
</dbReference>